<dbReference type="CDD" id="cd03443">
    <property type="entry name" value="PaaI_thioesterase"/>
    <property type="match status" value="1"/>
</dbReference>
<dbReference type="Proteomes" id="UP001431784">
    <property type="component" value="Unassembled WGS sequence"/>
</dbReference>
<feature type="domain" description="Thioesterase" evidence="2">
    <location>
        <begin position="45"/>
        <end position="115"/>
    </location>
</feature>
<dbReference type="EMBL" id="JAQZSM010000002">
    <property type="protein sequence ID" value="MDD7970026.1"/>
    <property type="molecule type" value="Genomic_DNA"/>
</dbReference>
<organism evidence="3 4">
    <name type="scientific">Roseinatronobacter alkalisoli</name>
    <dbReference type="NCBI Taxonomy" id="3028235"/>
    <lineage>
        <taxon>Bacteria</taxon>
        <taxon>Pseudomonadati</taxon>
        <taxon>Pseudomonadota</taxon>
        <taxon>Alphaproteobacteria</taxon>
        <taxon>Rhodobacterales</taxon>
        <taxon>Paracoccaceae</taxon>
        <taxon>Roseinatronobacter</taxon>
    </lineage>
</organism>
<dbReference type="Pfam" id="PF03061">
    <property type="entry name" value="4HBT"/>
    <property type="match status" value="1"/>
</dbReference>
<keyword evidence="1" id="KW-0378">Hydrolase</keyword>
<dbReference type="InterPro" id="IPR029069">
    <property type="entry name" value="HotDog_dom_sf"/>
</dbReference>
<evidence type="ECO:0000313" key="3">
    <source>
        <dbReference type="EMBL" id="MDD7970026.1"/>
    </source>
</evidence>
<dbReference type="NCBIfam" id="TIGR00369">
    <property type="entry name" value="unchar_dom_1"/>
    <property type="match status" value="1"/>
</dbReference>
<evidence type="ECO:0000256" key="1">
    <source>
        <dbReference type="ARBA" id="ARBA00022801"/>
    </source>
</evidence>
<evidence type="ECO:0000259" key="2">
    <source>
        <dbReference type="Pfam" id="PF03061"/>
    </source>
</evidence>
<dbReference type="SUPFAM" id="SSF54637">
    <property type="entry name" value="Thioesterase/thiol ester dehydrase-isomerase"/>
    <property type="match status" value="1"/>
</dbReference>
<evidence type="ECO:0000313" key="4">
    <source>
        <dbReference type="Proteomes" id="UP001431784"/>
    </source>
</evidence>
<sequence length="134" mass="13958">MIDPRIADSFARQSMMASLRAELQAAMQGRCVIHAPILAEFGQQHGAAHAAVAFALGDSAAGYAALSSMSDGQEVMTAEMKINLLSPAIGDRLEATGEVIRAGRRLIVVRAEVVAVAGEARKVVAVLQGTMIGV</sequence>
<proteinExistence type="predicted"/>
<comment type="caution">
    <text evidence="3">The sequence shown here is derived from an EMBL/GenBank/DDBJ whole genome shotgun (WGS) entry which is preliminary data.</text>
</comment>
<dbReference type="InterPro" id="IPR003736">
    <property type="entry name" value="PAAI_dom"/>
</dbReference>
<reference evidence="3" key="1">
    <citation type="submission" date="2023-02" db="EMBL/GenBank/DDBJ databases">
        <title>Description of Roseinatronobacter alkalisoli sp. nov., an alkaliphilic bacerium isolated from soda soil.</title>
        <authorList>
            <person name="Wei W."/>
        </authorList>
    </citation>
    <scope>NUCLEOTIDE SEQUENCE</scope>
    <source>
        <strain evidence="3">HJB301</strain>
    </source>
</reference>
<dbReference type="Gene3D" id="3.10.129.10">
    <property type="entry name" value="Hotdog Thioesterase"/>
    <property type="match status" value="1"/>
</dbReference>
<dbReference type="InterPro" id="IPR006683">
    <property type="entry name" value="Thioestr_dom"/>
</dbReference>
<protein>
    <submittedName>
        <fullName evidence="3">PaaI family thioesterase</fullName>
    </submittedName>
</protein>
<keyword evidence="4" id="KW-1185">Reference proteome</keyword>
<accession>A0ABT5T4W3</accession>
<dbReference type="RefSeq" id="WP_274350583.1">
    <property type="nucleotide sequence ID" value="NZ_JAQZSM010000002.1"/>
</dbReference>
<gene>
    <name evidence="3" type="ORF">PUT78_02845</name>
</gene>
<name>A0ABT5T4W3_9RHOB</name>